<protein>
    <submittedName>
        <fullName evidence="12">Putative polyol transporter 6</fullName>
    </submittedName>
</protein>
<evidence type="ECO:0000256" key="10">
    <source>
        <dbReference type="SAM" id="Phobius"/>
    </source>
</evidence>
<keyword evidence="8 10" id="KW-0472">Membrane</keyword>
<dbReference type="EMBL" id="QPKB01000011">
    <property type="protein sequence ID" value="RWR95702.1"/>
    <property type="molecule type" value="Genomic_DNA"/>
</dbReference>
<evidence type="ECO:0000256" key="1">
    <source>
        <dbReference type="ARBA" id="ARBA00004141"/>
    </source>
</evidence>
<name>A0A3S3PQJ9_9MAGN</name>
<dbReference type="FunFam" id="1.20.1250.20:FF:000025">
    <property type="entry name" value="probable polyol transporter 4"/>
    <property type="match status" value="1"/>
</dbReference>
<comment type="similarity">
    <text evidence="2 9">Belongs to the major facilitator superfamily. Sugar transporter (TC 2.A.1.1) family.</text>
</comment>
<feature type="transmembrane region" description="Helical" evidence="10">
    <location>
        <begin position="79"/>
        <end position="97"/>
    </location>
</feature>
<feature type="transmembrane region" description="Helical" evidence="10">
    <location>
        <begin position="103"/>
        <end position="125"/>
    </location>
</feature>
<feature type="transmembrane region" description="Helical" evidence="10">
    <location>
        <begin position="433"/>
        <end position="457"/>
    </location>
</feature>
<dbReference type="PANTHER" id="PTHR23500:SF453">
    <property type="entry name" value="POLYOL TRANSPORTER 3-RELATED"/>
    <property type="match status" value="1"/>
</dbReference>
<dbReference type="InterPro" id="IPR045262">
    <property type="entry name" value="STP/PLT_plant"/>
</dbReference>
<dbReference type="Pfam" id="PF00083">
    <property type="entry name" value="Sugar_tr"/>
    <property type="match status" value="1"/>
</dbReference>
<sequence length="498" mass="53654">MGVKDKRNKYATGCAIIASVISVLLGYDTGVMSGAMLFIKEELKISDFQVEVLAGILNLCALVGSMAAGRTADRIGRRLTIVLASVIFFVGAILMGFAPSYAFLLAGRCVAGVGVGFALMVAPVYSAEISSTSSRGFLTSLPAFCIALGILTGYISNYLFAKLPLKYGWRTMLGIGALPSVALAFGIFAMPESPRWLVMQGRLGDAKKVLLKISNSEEESELRMRDIKIAAGIDENCKDDVVKPASKSHGEGVWKELILRPSATVKRILIAAIGIHFFQHATGIEAVVLYSPRIFKAAGIQDKNKLLLVTIAVGFTKCIFVLVASFLLDKVGRRTLLLTGTGGMIASLAGLGSALTIMDHTKQQLTWAVVLCIVTVLTHVAFYSISLGPITWVYSSEIFPLRLRAQGASIGVAVNRVMNATISMTFLSLYKAITIGGAFFLFAGICVLAWMFFYFFYPETKGKTLEEIEELFSKRPRLMSAQENGRGVELGDKANVGG</sequence>
<keyword evidence="3 9" id="KW-0813">Transport</keyword>
<dbReference type="OrthoDB" id="6339427at2759"/>
<dbReference type="PROSITE" id="PS00217">
    <property type="entry name" value="SUGAR_TRANSPORT_2"/>
    <property type="match status" value="1"/>
</dbReference>
<dbReference type="InterPro" id="IPR036259">
    <property type="entry name" value="MFS_trans_sf"/>
</dbReference>
<dbReference type="GO" id="GO:0016020">
    <property type="term" value="C:membrane"/>
    <property type="evidence" value="ECO:0007669"/>
    <property type="project" value="UniProtKB-SubCell"/>
</dbReference>
<evidence type="ECO:0000256" key="7">
    <source>
        <dbReference type="ARBA" id="ARBA00022989"/>
    </source>
</evidence>
<dbReference type="PROSITE" id="PS00216">
    <property type="entry name" value="SUGAR_TRANSPORT_1"/>
    <property type="match status" value="2"/>
</dbReference>
<organism evidence="12 13">
    <name type="scientific">Cinnamomum micranthum f. kanehirae</name>
    <dbReference type="NCBI Taxonomy" id="337451"/>
    <lineage>
        <taxon>Eukaryota</taxon>
        <taxon>Viridiplantae</taxon>
        <taxon>Streptophyta</taxon>
        <taxon>Embryophyta</taxon>
        <taxon>Tracheophyta</taxon>
        <taxon>Spermatophyta</taxon>
        <taxon>Magnoliopsida</taxon>
        <taxon>Magnoliidae</taxon>
        <taxon>Laurales</taxon>
        <taxon>Lauraceae</taxon>
        <taxon>Cinnamomum</taxon>
    </lineage>
</organism>
<evidence type="ECO:0000256" key="6">
    <source>
        <dbReference type="ARBA" id="ARBA00022847"/>
    </source>
</evidence>
<dbReference type="AlphaFoldDB" id="A0A3S3PQJ9"/>
<dbReference type="InterPro" id="IPR005828">
    <property type="entry name" value="MFS_sugar_transport-like"/>
</dbReference>
<dbReference type="GO" id="GO:0015293">
    <property type="term" value="F:symporter activity"/>
    <property type="evidence" value="ECO:0007669"/>
    <property type="project" value="UniProtKB-KW"/>
</dbReference>
<comment type="subcellular location">
    <subcellularLocation>
        <location evidence="1">Membrane</location>
        <topology evidence="1">Multi-pass membrane protein</topology>
    </subcellularLocation>
</comment>
<dbReference type="Proteomes" id="UP000283530">
    <property type="component" value="Unassembled WGS sequence"/>
</dbReference>
<keyword evidence="13" id="KW-1185">Reference proteome</keyword>
<feature type="transmembrane region" description="Helical" evidence="10">
    <location>
        <begin position="137"/>
        <end position="155"/>
    </location>
</feature>
<feature type="transmembrane region" description="Helical" evidence="10">
    <location>
        <begin position="306"/>
        <end position="328"/>
    </location>
</feature>
<dbReference type="PRINTS" id="PR00171">
    <property type="entry name" value="SUGRTRNSPORT"/>
</dbReference>
<feature type="domain" description="Major facilitator superfamily (MFS) profile" evidence="11">
    <location>
        <begin position="14"/>
        <end position="461"/>
    </location>
</feature>
<reference evidence="12 13" key="1">
    <citation type="journal article" date="2019" name="Nat. Plants">
        <title>Stout camphor tree genome fills gaps in understanding of flowering plant genome evolution.</title>
        <authorList>
            <person name="Chaw S.M."/>
            <person name="Liu Y.C."/>
            <person name="Wu Y.W."/>
            <person name="Wang H.Y."/>
            <person name="Lin C.I."/>
            <person name="Wu C.S."/>
            <person name="Ke H.M."/>
            <person name="Chang L.Y."/>
            <person name="Hsu C.Y."/>
            <person name="Yang H.T."/>
            <person name="Sudianto E."/>
            <person name="Hsu M.H."/>
            <person name="Wu K.P."/>
            <person name="Wang L.N."/>
            <person name="Leebens-Mack J.H."/>
            <person name="Tsai I.J."/>
        </authorList>
    </citation>
    <scope>NUCLEOTIDE SEQUENCE [LARGE SCALE GENOMIC DNA]</scope>
    <source>
        <strain evidence="13">cv. Chaw 1501</strain>
        <tissue evidence="12">Young leaves</tissue>
    </source>
</reference>
<feature type="transmembrane region" description="Helical" evidence="10">
    <location>
        <begin position="48"/>
        <end position="67"/>
    </location>
</feature>
<dbReference type="SUPFAM" id="SSF103473">
    <property type="entry name" value="MFS general substrate transporter"/>
    <property type="match status" value="1"/>
</dbReference>
<evidence type="ECO:0000256" key="4">
    <source>
        <dbReference type="ARBA" id="ARBA00022597"/>
    </source>
</evidence>
<gene>
    <name evidence="12" type="ORF">CKAN_02505600</name>
</gene>
<dbReference type="PANTHER" id="PTHR23500">
    <property type="entry name" value="SOLUTE CARRIER FAMILY 2, FACILITATED GLUCOSE TRANSPORTER"/>
    <property type="match status" value="1"/>
</dbReference>
<evidence type="ECO:0000256" key="9">
    <source>
        <dbReference type="RuleBase" id="RU003346"/>
    </source>
</evidence>
<feature type="transmembrane region" description="Helical" evidence="10">
    <location>
        <begin position="12"/>
        <end position="36"/>
    </location>
</feature>
<keyword evidence="7 10" id="KW-1133">Transmembrane helix</keyword>
<dbReference type="NCBIfam" id="TIGR00879">
    <property type="entry name" value="SP"/>
    <property type="match status" value="1"/>
</dbReference>
<dbReference type="InterPro" id="IPR020846">
    <property type="entry name" value="MFS_dom"/>
</dbReference>
<accession>A0A3S3PQJ9</accession>
<dbReference type="GO" id="GO:0015144">
    <property type="term" value="F:carbohydrate transmembrane transporter activity"/>
    <property type="evidence" value="ECO:0007669"/>
    <property type="project" value="InterPro"/>
</dbReference>
<dbReference type="STRING" id="337451.A0A3S3PQJ9"/>
<keyword evidence="4" id="KW-0762">Sugar transport</keyword>
<evidence type="ECO:0000256" key="8">
    <source>
        <dbReference type="ARBA" id="ARBA00023136"/>
    </source>
</evidence>
<evidence type="ECO:0000256" key="2">
    <source>
        <dbReference type="ARBA" id="ARBA00010992"/>
    </source>
</evidence>
<evidence type="ECO:0000259" key="11">
    <source>
        <dbReference type="PROSITE" id="PS50850"/>
    </source>
</evidence>
<keyword evidence="5 10" id="KW-0812">Transmembrane</keyword>
<comment type="caution">
    <text evidence="12">The sequence shown here is derived from an EMBL/GenBank/DDBJ whole genome shotgun (WGS) entry which is preliminary data.</text>
</comment>
<proteinExistence type="inferred from homology"/>
<feature type="transmembrane region" description="Helical" evidence="10">
    <location>
        <begin position="365"/>
        <end position="385"/>
    </location>
</feature>
<dbReference type="InterPro" id="IPR005829">
    <property type="entry name" value="Sugar_transporter_CS"/>
</dbReference>
<evidence type="ECO:0000256" key="3">
    <source>
        <dbReference type="ARBA" id="ARBA00022448"/>
    </source>
</evidence>
<feature type="transmembrane region" description="Helical" evidence="10">
    <location>
        <begin position="167"/>
        <end position="190"/>
    </location>
</feature>
<dbReference type="Gene3D" id="1.20.1250.20">
    <property type="entry name" value="MFS general substrate transporter like domains"/>
    <property type="match status" value="1"/>
</dbReference>
<dbReference type="InterPro" id="IPR003663">
    <property type="entry name" value="Sugar/inositol_transpt"/>
</dbReference>
<feature type="transmembrane region" description="Helical" evidence="10">
    <location>
        <begin position="334"/>
        <end position="358"/>
    </location>
</feature>
<evidence type="ECO:0000256" key="5">
    <source>
        <dbReference type="ARBA" id="ARBA00022692"/>
    </source>
</evidence>
<evidence type="ECO:0000313" key="13">
    <source>
        <dbReference type="Proteomes" id="UP000283530"/>
    </source>
</evidence>
<keyword evidence="6" id="KW-0769">Symport</keyword>
<dbReference type="PROSITE" id="PS50850">
    <property type="entry name" value="MFS"/>
    <property type="match status" value="1"/>
</dbReference>
<evidence type="ECO:0000313" key="12">
    <source>
        <dbReference type="EMBL" id="RWR95702.1"/>
    </source>
</evidence>